<evidence type="ECO:0000313" key="1">
    <source>
        <dbReference type="EMBL" id="KAF7574126.1"/>
    </source>
</evidence>
<name>A0A5M9LF62_9PLEO</name>
<reference evidence="4" key="4">
    <citation type="journal article" date="2022" name="Microb. Genom.">
        <title>A global pangenome for the wheat fungal pathogen Pyrenophora tritici-repentis and prediction of effector protein structural homology.</title>
        <authorList>
            <person name="Moolhuijzen P.M."/>
            <person name="See P.T."/>
            <person name="Shi G."/>
            <person name="Powell H.R."/>
            <person name="Cockram J."/>
            <person name="Jorgensen L.N."/>
            <person name="Benslimane H."/>
            <person name="Strelkov S.E."/>
            <person name="Turner J."/>
            <person name="Liu Z."/>
            <person name="Moffat C.S."/>
        </authorList>
    </citation>
    <scope>NUCLEOTIDE SEQUENCE [LARGE SCALE GENOMIC DNA]</scope>
</reference>
<organism evidence="1 3">
    <name type="scientific">Pyrenophora tritici-repentis</name>
    <dbReference type="NCBI Taxonomy" id="45151"/>
    <lineage>
        <taxon>Eukaryota</taxon>
        <taxon>Fungi</taxon>
        <taxon>Dikarya</taxon>
        <taxon>Ascomycota</taxon>
        <taxon>Pezizomycotina</taxon>
        <taxon>Dothideomycetes</taxon>
        <taxon>Pleosporomycetidae</taxon>
        <taxon>Pleosporales</taxon>
        <taxon>Pleosporineae</taxon>
        <taxon>Pleosporaceae</taxon>
        <taxon>Pyrenophora</taxon>
    </lineage>
</organism>
<dbReference type="EMBL" id="NRDI02000023">
    <property type="protein sequence ID" value="KAI1508928.1"/>
    <property type="molecule type" value="Genomic_DNA"/>
</dbReference>
<accession>A0A5M9LF62</accession>
<keyword evidence="4" id="KW-1185">Reference proteome</keyword>
<comment type="caution">
    <text evidence="1">The sequence shown here is derived from an EMBL/GenBank/DDBJ whole genome shotgun (WGS) entry which is preliminary data.</text>
</comment>
<proteinExistence type="predicted"/>
<protein>
    <submittedName>
        <fullName evidence="1">Uncharacterized protein</fullName>
    </submittedName>
</protein>
<dbReference type="AlphaFoldDB" id="A0A5M9LF62"/>
<reference evidence="2" key="3">
    <citation type="journal article" date="2022" name="bioRxiv">
        <title>A global pangenome for the wheat fungal pathogen Pyrenophora tritici-repentis and prediction of effector protein structural homology.</title>
        <authorList>
            <person name="Moolhuijzen P."/>
            <person name="See P.T."/>
            <person name="Shi G."/>
            <person name="Powell H.R."/>
            <person name="Cockram J."/>
            <person name="Jorgensen L.N."/>
            <person name="Benslimane H."/>
            <person name="Strelkov S.E."/>
            <person name="Turner J."/>
            <person name="Liu Z."/>
            <person name="Moffat C.S."/>
        </authorList>
    </citation>
    <scope>NUCLEOTIDE SEQUENCE</scope>
    <source>
        <strain evidence="2">86-124</strain>
    </source>
</reference>
<evidence type="ECO:0000313" key="2">
    <source>
        <dbReference type="EMBL" id="KAI1508928.1"/>
    </source>
</evidence>
<evidence type="ECO:0000313" key="3">
    <source>
        <dbReference type="Proteomes" id="UP000245464"/>
    </source>
</evidence>
<reference evidence="1 3" key="1">
    <citation type="journal article" date="2018" name="BMC Genomics">
        <title>Comparative genomics of the wheat fungal pathogen Pyrenophora tritici-repentis reveals chromosomal variations and genome plasticity.</title>
        <authorList>
            <person name="Moolhuijzen P."/>
            <person name="See P.T."/>
            <person name="Hane J.K."/>
            <person name="Shi G."/>
            <person name="Liu Z."/>
            <person name="Oliver R.P."/>
            <person name="Moffat C.S."/>
        </authorList>
    </citation>
    <scope>NUCLEOTIDE SEQUENCE [LARGE SCALE GENOMIC DNA]</scope>
    <source>
        <strain evidence="1">M4</strain>
    </source>
</reference>
<dbReference type="EMBL" id="NQIK02000002">
    <property type="protein sequence ID" value="KAF7574126.1"/>
    <property type="molecule type" value="Genomic_DNA"/>
</dbReference>
<sequence length="45" mass="5147">MPTISKKASASDQWVGEYAELWRKQIAAQPKKTSSEDMKQDGYQE</sequence>
<gene>
    <name evidence="2" type="ORF">Ptr86124_012227</name>
    <name evidence="1" type="ORF">PtrM4_057490</name>
</gene>
<reference evidence="2" key="2">
    <citation type="submission" date="2021-05" db="EMBL/GenBank/DDBJ databases">
        <authorList>
            <person name="Moolhuijzen P.M."/>
            <person name="Moffat C.S."/>
        </authorList>
    </citation>
    <scope>NUCLEOTIDE SEQUENCE</scope>
    <source>
        <strain evidence="2">86-124</strain>
    </source>
</reference>
<dbReference type="Proteomes" id="UP000245464">
    <property type="component" value="Chromosome 2"/>
</dbReference>
<evidence type="ECO:0000313" key="4">
    <source>
        <dbReference type="Proteomes" id="UP000249757"/>
    </source>
</evidence>
<dbReference type="Proteomes" id="UP000249757">
    <property type="component" value="Unassembled WGS sequence"/>
</dbReference>